<feature type="transmembrane region" description="Helical" evidence="7">
    <location>
        <begin position="121"/>
        <end position="141"/>
    </location>
</feature>
<evidence type="ECO:0000256" key="5">
    <source>
        <dbReference type="ARBA" id="ARBA00022989"/>
    </source>
</evidence>
<keyword evidence="9" id="KW-1185">Reference proteome</keyword>
<protein>
    <recommendedName>
        <fullName evidence="10">Permease</fullName>
    </recommendedName>
</protein>
<evidence type="ECO:0000256" key="1">
    <source>
        <dbReference type="ARBA" id="ARBA00004141"/>
    </source>
</evidence>
<evidence type="ECO:0000313" key="9">
    <source>
        <dbReference type="Proteomes" id="UP000587760"/>
    </source>
</evidence>
<reference evidence="8 9" key="1">
    <citation type="submission" date="2020-08" db="EMBL/GenBank/DDBJ databases">
        <title>Genomic Encyclopedia of Type Strains, Phase IV (KMG-IV): sequencing the most valuable type-strain genomes for metagenomic binning, comparative biology and taxonomic classification.</title>
        <authorList>
            <person name="Goeker M."/>
        </authorList>
    </citation>
    <scope>NUCLEOTIDE SEQUENCE [LARGE SCALE GENOMIC DNA]</scope>
    <source>
        <strain evidence="8 9">DSM 2461</strain>
    </source>
</reference>
<feature type="transmembrane region" description="Helical" evidence="7">
    <location>
        <begin position="256"/>
        <end position="278"/>
    </location>
</feature>
<feature type="transmembrane region" description="Helical" evidence="7">
    <location>
        <begin position="6"/>
        <end position="22"/>
    </location>
</feature>
<keyword evidence="4 7" id="KW-0812">Transmembrane</keyword>
<organism evidence="8 9">
    <name type="scientific">Spirochaeta isovalerica</name>
    <dbReference type="NCBI Taxonomy" id="150"/>
    <lineage>
        <taxon>Bacteria</taxon>
        <taxon>Pseudomonadati</taxon>
        <taxon>Spirochaetota</taxon>
        <taxon>Spirochaetia</taxon>
        <taxon>Spirochaetales</taxon>
        <taxon>Spirochaetaceae</taxon>
        <taxon>Spirochaeta</taxon>
    </lineage>
</organism>
<evidence type="ECO:0000313" key="8">
    <source>
        <dbReference type="EMBL" id="MBB6480348.1"/>
    </source>
</evidence>
<evidence type="ECO:0000256" key="6">
    <source>
        <dbReference type="ARBA" id="ARBA00023136"/>
    </source>
</evidence>
<keyword evidence="2" id="KW-0813">Transport</keyword>
<evidence type="ECO:0008006" key="10">
    <source>
        <dbReference type="Google" id="ProtNLM"/>
    </source>
</evidence>
<name>A0A841RCF4_9SPIO</name>
<dbReference type="GO" id="GO:0055085">
    <property type="term" value="P:transmembrane transport"/>
    <property type="evidence" value="ECO:0007669"/>
    <property type="project" value="InterPro"/>
</dbReference>
<dbReference type="AlphaFoldDB" id="A0A841RCF4"/>
<dbReference type="InterPro" id="IPR004776">
    <property type="entry name" value="Mem_transp_PIN-like"/>
</dbReference>
<dbReference type="RefSeq" id="WP_184746505.1">
    <property type="nucleotide sequence ID" value="NZ_JACHGJ010000003.1"/>
</dbReference>
<accession>A0A841RCF4</accession>
<feature type="transmembrane region" description="Helical" evidence="7">
    <location>
        <begin position="34"/>
        <end position="55"/>
    </location>
</feature>
<dbReference type="PANTHER" id="PTHR36838">
    <property type="entry name" value="AUXIN EFFLUX CARRIER FAMILY PROTEIN"/>
    <property type="match status" value="1"/>
</dbReference>
<gene>
    <name evidence="8" type="ORF">HNR50_002011</name>
</gene>
<feature type="transmembrane region" description="Helical" evidence="7">
    <location>
        <begin position="153"/>
        <end position="177"/>
    </location>
</feature>
<keyword evidence="6 7" id="KW-0472">Membrane</keyword>
<evidence type="ECO:0000256" key="2">
    <source>
        <dbReference type="ARBA" id="ARBA00022448"/>
    </source>
</evidence>
<keyword evidence="3" id="KW-1003">Cell membrane</keyword>
<evidence type="ECO:0000256" key="3">
    <source>
        <dbReference type="ARBA" id="ARBA00022475"/>
    </source>
</evidence>
<dbReference type="EMBL" id="JACHGJ010000003">
    <property type="protein sequence ID" value="MBB6480348.1"/>
    <property type="molecule type" value="Genomic_DNA"/>
</dbReference>
<evidence type="ECO:0000256" key="7">
    <source>
        <dbReference type="SAM" id="Phobius"/>
    </source>
</evidence>
<proteinExistence type="predicted"/>
<keyword evidence="5 7" id="KW-1133">Transmembrane helix</keyword>
<feature type="transmembrane region" description="Helical" evidence="7">
    <location>
        <begin position="228"/>
        <end position="250"/>
    </location>
</feature>
<feature type="transmembrane region" description="Helical" evidence="7">
    <location>
        <begin position="61"/>
        <end position="82"/>
    </location>
</feature>
<evidence type="ECO:0000256" key="4">
    <source>
        <dbReference type="ARBA" id="ARBA00022692"/>
    </source>
</evidence>
<sequence length="313" mass="35284">MFNTLSRFIPLFLIMFVGYILRRRDILTDAVVAGLKKIVVTTALPSVLFLSFLTMTIEAKALWLFSGTFILCILLYLFGIFLNRTKLCAYPLSPFFFTGFEFGMVGIALFSGIFGVENLHYILLIGLGHEFFIWFFYAPLLESKEKGTVDAKLIILNFFKSPIIIAILTAILLNLTGLYDMVSDKAPALLIQETLEMLAAIVTPLILLVLGSNLQFSTIPFKKGFHLIAFRFLGVLIGATALAFFTNRFVMPVNSMMLYAFITFFLLPPPFIIPVFLGERHREESRFYNSILILATLVTLAVFPLVLTFLGIF</sequence>
<comment type="subcellular location">
    <subcellularLocation>
        <location evidence="1">Membrane</location>
        <topology evidence="1">Multi-pass membrane protein</topology>
    </subcellularLocation>
</comment>
<feature type="transmembrane region" description="Helical" evidence="7">
    <location>
        <begin position="94"/>
        <end position="115"/>
    </location>
</feature>
<dbReference type="GO" id="GO:0016020">
    <property type="term" value="C:membrane"/>
    <property type="evidence" value="ECO:0007669"/>
    <property type="project" value="UniProtKB-SubCell"/>
</dbReference>
<comment type="caution">
    <text evidence="8">The sequence shown here is derived from an EMBL/GenBank/DDBJ whole genome shotgun (WGS) entry which is preliminary data.</text>
</comment>
<dbReference type="Pfam" id="PF03547">
    <property type="entry name" value="Mem_trans"/>
    <property type="match status" value="1"/>
</dbReference>
<feature type="transmembrane region" description="Helical" evidence="7">
    <location>
        <begin position="197"/>
        <end position="216"/>
    </location>
</feature>
<dbReference type="Proteomes" id="UP000587760">
    <property type="component" value="Unassembled WGS sequence"/>
</dbReference>
<dbReference type="PANTHER" id="PTHR36838:SF3">
    <property type="entry name" value="TRANSPORTER AUXIN EFFLUX CARRIER EC FAMILY"/>
    <property type="match status" value="1"/>
</dbReference>
<feature type="transmembrane region" description="Helical" evidence="7">
    <location>
        <begin position="290"/>
        <end position="312"/>
    </location>
</feature>